<evidence type="ECO:0000256" key="1">
    <source>
        <dbReference type="PIRSR" id="PIRSR620019-1"/>
    </source>
</evidence>
<dbReference type="InterPro" id="IPR041561">
    <property type="entry name" value="PglD_N"/>
</dbReference>
<proteinExistence type="predicted"/>
<protein>
    <submittedName>
        <fullName evidence="4">Sugar O-acyltransferase, sialic acid O-acetyltransferase NeuD family</fullName>
    </submittedName>
</protein>
<dbReference type="Pfam" id="PF17836">
    <property type="entry name" value="PglD_N"/>
    <property type="match status" value="1"/>
</dbReference>
<dbReference type="Gene3D" id="2.160.10.10">
    <property type="entry name" value="Hexapeptide repeat proteins"/>
    <property type="match status" value="1"/>
</dbReference>
<feature type="domain" description="PglD N-terminal" evidence="3">
    <location>
        <begin position="3"/>
        <end position="85"/>
    </location>
</feature>
<dbReference type="Pfam" id="PF00132">
    <property type="entry name" value="Hexapep"/>
    <property type="match status" value="1"/>
</dbReference>
<dbReference type="NCBIfam" id="TIGR03570">
    <property type="entry name" value="NeuD_NnaD"/>
    <property type="match status" value="1"/>
</dbReference>
<dbReference type="STRING" id="1195236.CTER_4380"/>
<evidence type="ECO:0000313" key="5">
    <source>
        <dbReference type="Proteomes" id="UP000014155"/>
    </source>
</evidence>
<evidence type="ECO:0000259" key="3">
    <source>
        <dbReference type="Pfam" id="PF17836"/>
    </source>
</evidence>
<feature type="active site" description="Proton acceptor" evidence="1">
    <location>
        <position position="141"/>
    </location>
</feature>
<sequence length="223" mass="23651">MKDIVIIGAGNFGREVAQLIDDINMDKKTWNLLGYVDETVEKHGTIINSNQVLGGFEWLEKNGSNKVAAICAIGNPRAKYSVVGKISGYGLNYINLIHPDAKIGKFVEMGHGNVICCNSFISVNIKIGNHVSINPGCGIGHDVVIGDFSSLYWNVTLSGNVSIGDGCEIGSKADIIPQRSVGSWSIIGAGAVVTKDIPDNCTAVGVPAKPVKFHQPVTVVCNT</sequence>
<dbReference type="AlphaFoldDB" id="S0FFT3"/>
<dbReference type="Gene3D" id="3.40.50.20">
    <property type="match status" value="1"/>
</dbReference>
<evidence type="ECO:0000256" key="2">
    <source>
        <dbReference type="PIRSR" id="PIRSR620019-2"/>
    </source>
</evidence>
<evidence type="ECO:0000313" key="4">
    <source>
        <dbReference type="EMBL" id="EMS69945.1"/>
    </source>
</evidence>
<accession>S0FFT3</accession>
<feature type="site" description="Increases basicity of active site His" evidence="1">
    <location>
        <position position="142"/>
    </location>
</feature>
<dbReference type="eggNOG" id="COG0110">
    <property type="taxonomic scope" value="Bacteria"/>
</dbReference>
<dbReference type="InterPro" id="IPR020019">
    <property type="entry name" value="AcTrfase_PglD-like"/>
</dbReference>
<dbReference type="PANTHER" id="PTHR43300:SF7">
    <property type="entry name" value="UDP-N-ACETYLBACILLOSAMINE N-ACETYLTRANSFERASE"/>
    <property type="match status" value="1"/>
</dbReference>
<dbReference type="InterPro" id="IPR001451">
    <property type="entry name" value="Hexapep"/>
</dbReference>
<keyword evidence="4" id="KW-0012">Acyltransferase</keyword>
<dbReference type="EMBL" id="AORV01000061">
    <property type="protein sequence ID" value="EMS69945.1"/>
    <property type="molecule type" value="Genomic_DNA"/>
</dbReference>
<dbReference type="SUPFAM" id="SSF51161">
    <property type="entry name" value="Trimeric LpxA-like enzymes"/>
    <property type="match status" value="1"/>
</dbReference>
<feature type="binding site" evidence="2">
    <location>
        <position position="74"/>
    </location>
    <ligand>
        <name>substrate</name>
    </ligand>
</feature>
<gene>
    <name evidence="4" type="ORF">CTER_4380</name>
</gene>
<organism evidence="4 5">
    <name type="scientific">Ruminiclostridium cellobioparum subsp. termitidis CT1112</name>
    <dbReference type="NCBI Taxonomy" id="1195236"/>
    <lineage>
        <taxon>Bacteria</taxon>
        <taxon>Bacillati</taxon>
        <taxon>Bacillota</taxon>
        <taxon>Clostridia</taxon>
        <taxon>Eubacteriales</taxon>
        <taxon>Oscillospiraceae</taxon>
        <taxon>Ruminiclostridium</taxon>
    </lineage>
</organism>
<dbReference type="PANTHER" id="PTHR43300">
    <property type="entry name" value="ACETYLTRANSFERASE"/>
    <property type="match status" value="1"/>
</dbReference>
<dbReference type="RefSeq" id="WP_004629380.1">
    <property type="nucleotide sequence ID" value="NZ_AORV01000061.1"/>
</dbReference>
<dbReference type="InterPro" id="IPR050179">
    <property type="entry name" value="Trans_hexapeptide_repeat"/>
</dbReference>
<comment type="caution">
    <text evidence="4">The sequence shown here is derived from an EMBL/GenBank/DDBJ whole genome shotgun (WGS) entry which is preliminary data.</text>
</comment>
<dbReference type="GO" id="GO:0016746">
    <property type="term" value="F:acyltransferase activity"/>
    <property type="evidence" value="ECO:0007669"/>
    <property type="project" value="UniProtKB-KW"/>
</dbReference>
<name>S0FFT3_RUMCE</name>
<dbReference type="Proteomes" id="UP000014155">
    <property type="component" value="Unassembled WGS sequence"/>
</dbReference>
<dbReference type="InterPro" id="IPR011004">
    <property type="entry name" value="Trimer_LpxA-like_sf"/>
</dbReference>
<dbReference type="PATRIC" id="fig|1195236.3.peg.4566"/>
<reference evidence="4 5" key="1">
    <citation type="journal article" date="2013" name="Genome Announc.">
        <title>Draft Genome Sequence of the Cellulolytic, Mesophilic, Anaerobic Bacterium Clostridium termitidis Strain CT1112 (DSM 5398).</title>
        <authorList>
            <person name="Lal S."/>
            <person name="Ramachandran U."/>
            <person name="Zhang X."/>
            <person name="Munir R."/>
            <person name="Sparling R."/>
            <person name="Levin D.B."/>
        </authorList>
    </citation>
    <scope>NUCLEOTIDE SEQUENCE [LARGE SCALE GENOMIC DNA]</scope>
    <source>
        <strain evidence="4 5">CT1112</strain>
    </source>
</reference>
<dbReference type="CDD" id="cd03360">
    <property type="entry name" value="LbH_AT_putative"/>
    <property type="match status" value="1"/>
</dbReference>
<keyword evidence="4" id="KW-0808">Transferase</keyword>
<keyword evidence="5" id="KW-1185">Reference proteome</keyword>